<dbReference type="eggNOG" id="COG3668">
    <property type="taxonomic scope" value="Bacteria"/>
</dbReference>
<evidence type="ECO:0000313" key="2">
    <source>
        <dbReference type="EMBL" id="CDM56788.1"/>
    </source>
</evidence>
<reference evidence="2" key="1">
    <citation type="submission" date="2013-11" db="EMBL/GenBank/DDBJ databases">
        <title>Draft genome sequence of the broad-host-range Rhizobium sp. LPU83 strain, a member of the low-genetic diversity Oregon-like Rhizobium sp. group.</title>
        <authorList>
            <person name="Wibberg D."/>
            <person name="Puehler A."/>
            <person name="Schlueter A."/>
        </authorList>
    </citation>
    <scope>NUCLEOTIDE SEQUENCE [LARGE SCALE GENOMIC DNA]</scope>
    <source>
        <strain evidence="2">LPU83</strain>
    </source>
</reference>
<name>W6RDM3_9HYPH</name>
<keyword evidence="1" id="KW-1277">Toxin-antitoxin system</keyword>
<accession>W6RDM3</accession>
<dbReference type="HOGENOM" id="CLU_147162_13_3_5"/>
<proteinExistence type="predicted"/>
<dbReference type="Gene3D" id="3.30.2310.20">
    <property type="entry name" value="RelE-like"/>
    <property type="match status" value="1"/>
</dbReference>
<dbReference type="InterPro" id="IPR007712">
    <property type="entry name" value="RelE/ParE_toxin"/>
</dbReference>
<evidence type="ECO:0000313" key="3">
    <source>
        <dbReference type="Proteomes" id="UP000019443"/>
    </source>
</evidence>
<dbReference type="Pfam" id="PF05016">
    <property type="entry name" value="ParE_toxin"/>
    <property type="match status" value="1"/>
</dbReference>
<evidence type="ECO:0000256" key="1">
    <source>
        <dbReference type="ARBA" id="ARBA00022649"/>
    </source>
</evidence>
<gene>
    <name evidence="2" type="ORF">LPU83_1114</name>
</gene>
<dbReference type="InterPro" id="IPR035093">
    <property type="entry name" value="RelE/ParE_toxin_dom_sf"/>
</dbReference>
<dbReference type="PATRIC" id="fig|348824.6.peg.1203"/>
<sequence length="56" mass="6340">MEEFPFSCRKATGSSALLRELLIPFGSAGHVVLFQIEDSHTVIIAAVRHQREEDYH</sequence>
<keyword evidence="3" id="KW-1185">Reference proteome</keyword>
<dbReference type="KEGG" id="rhl:LPU83_1114"/>
<dbReference type="AlphaFoldDB" id="W6RDM3"/>
<organism evidence="2 3">
    <name type="scientific">Rhizobium favelukesii</name>
    <dbReference type="NCBI Taxonomy" id="348824"/>
    <lineage>
        <taxon>Bacteria</taxon>
        <taxon>Pseudomonadati</taxon>
        <taxon>Pseudomonadota</taxon>
        <taxon>Alphaproteobacteria</taxon>
        <taxon>Hyphomicrobiales</taxon>
        <taxon>Rhizobiaceae</taxon>
        <taxon>Rhizobium/Agrobacterium group</taxon>
        <taxon>Rhizobium</taxon>
    </lineage>
</organism>
<protein>
    <submittedName>
        <fullName evidence="2">Plasmid stabilization system protein</fullName>
    </submittedName>
</protein>
<dbReference type="EMBL" id="HG916852">
    <property type="protein sequence ID" value="CDM56788.1"/>
    <property type="molecule type" value="Genomic_DNA"/>
</dbReference>
<dbReference type="Proteomes" id="UP000019443">
    <property type="component" value="Chromosome"/>
</dbReference>